<comment type="subcellular location">
    <subcellularLocation>
        <location evidence="1">Nucleus</location>
    </subcellularLocation>
</comment>
<dbReference type="GO" id="GO:0000981">
    <property type="term" value="F:DNA-binding transcription factor activity, RNA polymerase II-specific"/>
    <property type="evidence" value="ECO:0007669"/>
    <property type="project" value="InterPro"/>
</dbReference>
<dbReference type="Pfam" id="PF00319">
    <property type="entry name" value="SRF-TF"/>
    <property type="match status" value="1"/>
</dbReference>
<comment type="caution">
    <text evidence="8">The sequence shown here is derived from an EMBL/GenBank/DDBJ whole genome shotgun (WGS) entry which is preliminary data.</text>
</comment>
<dbReference type="SUPFAM" id="SSF55455">
    <property type="entry name" value="SRF-like"/>
    <property type="match status" value="1"/>
</dbReference>
<dbReference type="Gene3D" id="3.40.1810.10">
    <property type="entry name" value="Transcription factor, MADS-box"/>
    <property type="match status" value="1"/>
</dbReference>
<dbReference type="EMBL" id="BAABME010000322">
    <property type="protein sequence ID" value="GAA0141760.1"/>
    <property type="molecule type" value="Genomic_DNA"/>
</dbReference>
<dbReference type="InterPro" id="IPR002100">
    <property type="entry name" value="TF_MADSbox"/>
</dbReference>
<evidence type="ECO:0000313" key="8">
    <source>
        <dbReference type="EMBL" id="GAA0141760.1"/>
    </source>
</evidence>
<name>A0AAV3NQY5_LITER</name>
<dbReference type="CDD" id="cd00266">
    <property type="entry name" value="MADS_SRF_like"/>
    <property type="match status" value="1"/>
</dbReference>
<dbReference type="GO" id="GO:0045944">
    <property type="term" value="P:positive regulation of transcription by RNA polymerase II"/>
    <property type="evidence" value="ECO:0007669"/>
    <property type="project" value="InterPro"/>
</dbReference>
<evidence type="ECO:0000256" key="2">
    <source>
        <dbReference type="ARBA" id="ARBA00023015"/>
    </source>
</evidence>
<organism evidence="8 9">
    <name type="scientific">Lithospermum erythrorhizon</name>
    <name type="common">Purple gromwell</name>
    <name type="synonym">Lithospermum officinale var. erythrorhizon</name>
    <dbReference type="NCBI Taxonomy" id="34254"/>
    <lineage>
        <taxon>Eukaryota</taxon>
        <taxon>Viridiplantae</taxon>
        <taxon>Streptophyta</taxon>
        <taxon>Embryophyta</taxon>
        <taxon>Tracheophyta</taxon>
        <taxon>Spermatophyta</taxon>
        <taxon>Magnoliopsida</taxon>
        <taxon>eudicotyledons</taxon>
        <taxon>Gunneridae</taxon>
        <taxon>Pentapetalae</taxon>
        <taxon>asterids</taxon>
        <taxon>lamiids</taxon>
        <taxon>Boraginales</taxon>
        <taxon>Boraginaceae</taxon>
        <taxon>Boraginoideae</taxon>
        <taxon>Lithospermeae</taxon>
        <taxon>Lithospermum</taxon>
    </lineage>
</organism>
<evidence type="ECO:0000256" key="1">
    <source>
        <dbReference type="ARBA" id="ARBA00004123"/>
    </source>
</evidence>
<dbReference type="InterPro" id="IPR033897">
    <property type="entry name" value="SRF-like_MADS-box"/>
</dbReference>
<dbReference type="Proteomes" id="UP001454036">
    <property type="component" value="Unassembled WGS sequence"/>
</dbReference>
<proteinExistence type="predicted"/>
<evidence type="ECO:0000256" key="4">
    <source>
        <dbReference type="ARBA" id="ARBA00023163"/>
    </source>
</evidence>
<keyword evidence="2" id="KW-0805">Transcription regulation</keyword>
<feature type="domain" description="MADS-box" evidence="7">
    <location>
        <begin position="20"/>
        <end position="46"/>
    </location>
</feature>
<evidence type="ECO:0000256" key="6">
    <source>
        <dbReference type="SAM" id="Coils"/>
    </source>
</evidence>
<evidence type="ECO:0000256" key="3">
    <source>
        <dbReference type="ARBA" id="ARBA00023125"/>
    </source>
</evidence>
<keyword evidence="3" id="KW-0238">DNA-binding</keyword>
<evidence type="ECO:0000313" key="9">
    <source>
        <dbReference type="Proteomes" id="UP001454036"/>
    </source>
</evidence>
<evidence type="ECO:0000256" key="5">
    <source>
        <dbReference type="ARBA" id="ARBA00023242"/>
    </source>
</evidence>
<evidence type="ECO:0000259" key="7">
    <source>
        <dbReference type="PROSITE" id="PS50066"/>
    </source>
</evidence>
<keyword evidence="9" id="KW-1185">Reference proteome</keyword>
<dbReference type="GO" id="GO:0046983">
    <property type="term" value="F:protein dimerization activity"/>
    <property type="evidence" value="ECO:0007669"/>
    <property type="project" value="InterPro"/>
</dbReference>
<feature type="coiled-coil region" evidence="6">
    <location>
        <begin position="98"/>
        <end position="125"/>
    </location>
</feature>
<reference evidence="8 9" key="1">
    <citation type="submission" date="2024-01" db="EMBL/GenBank/DDBJ databases">
        <title>The complete chloroplast genome sequence of Lithospermum erythrorhizon: insights into the phylogenetic relationship among Boraginaceae species and the maternal lineages of purple gromwells.</title>
        <authorList>
            <person name="Okada T."/>
            <person name="Watanabe K."/>
        </authorList>
    </citation>
    <scope>NUCLEOTIDE SEQUENCE [LARGE SCALE GENOMIC DNA]</scope>
</reference>
<dbReference type="PROSITE" id="PS50066">
    <property type="entry name" value="MADS_BOX_2"/>
    <property type="match status" value="1"/>
</dbReference>
<accession>A0AAV3NQY5</accession>
<protein>
    <recommendedName>
        <fullName evidence="7">MADS-box domain-containing protein</fullName>
    </recommendedName>
</protein>
<dbReference type="GO" id="GO:0000987">
    <property type="term" value="F:cis-regulatory region sequence-specific DNA binding"/>
    <property type="evidence" value="ECO:0007669"/>
    <property type="project" value="InterPro"/>
</dbReference>
<keyword evidence="5" id="KW-0539">Nucleus</keyword>
<keyword evidence="6" id="KW-0175">Coiled coil</keyword>
<dbReference type="AlphaFoldDB" id="A0AAV3NQY5"/>
<dbReference type="GO" id="GO:0005634">
    <property type="term" value="C:nucleus"/>
    <property type="evidence" value="ECO:0007669"/>
    <property type="project" value="UniProtKB-SubCell"/>
</dbReference>
<sequence>MAPSVIKNKDGVSKIAKLRFKKRKESIMKMAKELSVLCDIKVCALVSDPDNGKIETWPQNSLEVEQILKEHVLKNKKVGKGHQDKKQSTSIVGDHSFLKIVDQKLASVQKRIERLKNMKYNEQNQSFFIHNFHGNFAIKETLEDHDQNKSMNCNTGAGSGGSWIAPPFVQNLQSGFSAALEPMPWSSSQFTQTFQSIETELLGDFEEFGHLLQSMPDNTIIGEVEALNTDATRVFPYQQYQMEDYWVQENTTDDEIWAYLQGLGLDSILQTMDGIDYQ</sequence>
<dbReference type="SMART" id="SM00432">
    <property type="entry name" value="MADS"/>
    <property type="match status" value="1"/>
</dbReference>
<gene>
    <name evidence="8" type="ORF">LIER_02827</name>
</gene>
<dbReference type="InterPro" id="IPR036879">
    <property type="entry name" value="TF_MADSbox_sf"/>
</dbReference>
<keyword evidence="4" id="KW-0804">Transcription</keyword>